<sequence>MIDKQFVATKPLGQPFHFIEFEQAKNATTSTSLFKPHLKPSMKGTKGALNIFSQLAQGLKKTLAGRSEKGTLHYVHIEVLSSTNFYDTIPTQASIEAAVVYI</sequence>
<dbReference type="Proteomes" id="UP000092445">
    <property type="component" value="Unassembled WGS sequence"/>
</dbReference>
<reference evidence="2" key="1">
    <citation type="submission" date="2014-03" db="EMBL/GenBank/DDBJ databases">
        <authorList>
            <person name="Aksoy S."/>
            <person name="Warren W."/>
            <person name="Wilson R.K."/>
        </authorList>
    </citation>
    <scope>NUCLEOTIDE SEQUENCE [LARGE SCALE GENOMIC DNA]</scope>
    <source>
        <strain evidence="2">IAEA</strain>
    </source>
</reference>
<dbReference type="VEuPathDB" id="VectorBase:GPAI019413"/>
<evidence type="ECO:0000313" key="1">
    <source>
        <dbReference type="EnsemblMetazoa" id="GPAI019413-PA"/>
    </source>
</evidence>
<keyword evidence="2" id="KW-1185">Reference proteome</keyword>
<reference evidence="1" key="2">
    <citation type="submission" date="2020-05" db="UniProtKB">
        <authorList>
            <consortium name="EnsemblMetazoa"/>
        </authorList>
    </citation>
    <scope>IDENTIFICATION</scope>
    <source>
        <strain evidence="1">IAEA</strain>
    </source>
</reference>
<evidence type="ECO:0000313" key="2">
    <source>
        <dbReference type="Proteomes" id="UP000092445"/>
    </source>
</evidence>
<name>A0A1A9ZMP3_GLOPL</name>
<accession>A0A1A9ZMP3</accession>
<protein>
    <submittedName>
        <fullName evidence="1">Uncharacterized protein</fullName>
    </submittedName>
</protein>
<proteinExistence type="predicted"/>
<dbReference type="EnsemblMetazoa" id="GPAI019413-RA">
    <property type="protein sequence ID" value="GPAI019413-PA"/>
    <property type="gene ID" value="GPAI019413"/>
</dbReference>
<dbReference type="AlphaFoldDB" id="A0A1A9ZMP3"/>
<organism evidence="1 2">
    <name type="scientific">Glossina pallidipes</name>
    <name type="common">Tsetse fly</name>
    <dbReference type="NCBI Taxonomy" id="7398"/>
    <lineage>
        <taxon>Eukaryota</taxon>
        <taxon>Metazoa</taxon>
        <taxon>Ecdysozoa</taxon>
        <taxon>Arthropoda</taxon>
        <taxon>Hexapoda</taxon>
        <taxon>Insecta</taxon>
        <taxon>Pterygota</taxon>
        <taxon>Neoptera</taxon>
        <taxon>Endopterygota</taxon>
        <taxon>Diptera</taxon>
        <taxon>Brachycera</taxon>
        <taxon>Muscomorpha</taxon>
        <taxon>Hippoboscoidea</taxon>
        <taxon>Glossinidae</taxon>
        <taxon>Glossina</taxon>
    </lineage>
</organism>